<dbReference type="EMBL" id="QWEF01000001">
    <property type="protein sequence ID" value="TRZ62249.1"/>
    <property type="molecule type" value="Genomic_DNA"/>
</dbReference>
<feature type="chain" id="PRO_5047272032" evidence="1">
    <location>
        <begin position="21"/>
        <end position="93"/>
    </location>
</feature>
<proteinExistence type="predicted"/>
<evidence type="ECO:0000313" key="3">
    <source>
        <dbReference type="Proteomes" id="UP001165882"/>
    </source>
</evidence>
<comment type="caution">
    <text evidence="2">The sequence shown here is derived from an EMBL/GenBank/DDBJ whole genome shotgun (WGS) entry which is preliminary data.</text>
</comment>
<protein>
    <submittedName>
        <fullName evidence="2">Uncharacterized protein</fullName>
    </submittedName>
</protein>
<name>A0ABY3D9G6_9PSED</name>
<evidence type="ECO:0000256" key="1">
    <source>
        <dbReference type="SAM" id="SignalP"/>
    </source>
</evidence>
<keyword evidence="3" id="KW-1185">Reference proteome</keyword>
<gene>
    <name evidence="2" type="ORF">DZA28_20800</name>
</gene>
<organism evidence="2 3">
    <name type="scientific">Pseudomonas alloputida</name>
    <dbReference type="NCBI Taxonomy" id="1940621"/>
    <lineage>
        <taxon>Bacteria</taxon>
        <taxon>Pseudomonadati</taxon>
        <taxon>Pseudomonadota</taxon>
        <taxon>Gammaproteobacteria</taxon>
        <taxon>Pseudomonadales</taxon>
        <taxon>Pseudomonadaceae</taxon>
        <taxon>Pseudomonas</taxon>
    </lineage>
</organism>
<accession>A0ABY3D9G6</accession>
<sequence length="93" mass="9719">MTKGIIFAAAIMAIPAAAIAAVESTSTSMSFEKCQAVQANTIAQLNVPPGDIVHIVNTSTMTMTRLYVEDGSVIVTCSAPDNKMVITKSSEGR</sequence>
<evidence type="ECO:0000313" key="2">
    <source>
        <dbReference type="EMBL" id="TRZ62249.1"/>
    </source>
</evidence>
<dbReference type="Proteomes" id="UP001165882">
    <property type="component" value="Unassembled WGS sequence"/>
</dbReference>
<keyword evidence="1" id="KW-0732">Signal</keyword>
<feature type="signal peptide" evidence="1">
    <location>
        <begin position="1"/>
        <end position="20"/>
    </location>
</feature>
<reference evidence="2 3" key="1">
    <citation type="journal article" date="2019" name="Biocontrol Sci. Technol.">
        <title>Pseudomonas putida strain B2017 produced as technical grade active ingredient controls fungal and bacterial crop diseases.</title>
        <authorList>
            <person name="Oliver C."/>
            <person name="Hernandez I."/>
            <person name="Caminal M."/>
            <person name="Lara J.M."/>
            <person name="Fernandez C."/>
        </authorList>
    </citation>
    <scope>NUCLEOTIDE SEQUENCE [LARGE SCALE GENOMIC DNA]</scope>
    <source>
        <strain evidence="2 3">B2017</strain>
    </source>
</reference>
<dbReference type="RefSeq" id="WP_144000248.1">
    <property type="nucleotide sequence ID" value="NZ_QWEF01000001.1"/>
</dbReference>